<dbReference type="VEuPathDB" id="VectorBase:CSON003890"/>
<dbReference type="OMA" id="YGIREQH"/>
<dbReference type="GO" id="GO:0005743">
    <property type="term" value="C:mitochondrial inner membrane"/>
    <property type="evidence" value="ECO:0007669"/>
    <property type="project" value="UniProtKB-SubCell"/>
</dbReference>
<dbReference type="Pfam" id="PF06212">
    <property type="entry name" value="GRIM-19"/>
    <property type="match status" value="1"/>
</dbReference>
<evidence type="ECO:0000256" key="13">
    <source>
        <dbReference type="ARBA" id="ARBA00046797"/>
    </source>
</evidence>
<evidence type="ECO:0000256" key="8">
    <source>
        <dbReference type="ARBA" id="ARBA00022982"/>
    </source>
</evidence>
<keyword evidence="8 14" id="KW-0249">Electron transport</keyword>
<keyword evidence="5 14" id="KW-0679">Respiratory chain</keyword>
<name>A0A336MTR1_CULSO</name>
<evidence type="ECO:0000256" key="1">
    <source>
        <dbReference type="ARBA" id="ARBA00004298"/>
    </source>
</evidence>
<protein>
    <recommendedName>
        <fullName evidence="3 14">NADH dehydrogenase [ubiquinone] 1 alpha subcomplex subunit 13</fullName>
    </recommendedName>
</protein>
<comment type="function">
    <text evidence="12">Accessory subunit of the mitochondrial membrane respiratory chain NADH dehydrogenase (Complex I), that is believed not to be involved in catalysis. Complex I functions in the transfer of electrons from NADH to the respiratory chain. The immediate electron acceptor for the enzyme is believed to be ubiquinone. Involved in the interferon/all-trans-retinoic acid (IFN/RA) induced cell death. This apoptotic activity is inhibited by interaction with viral IRF1. Prevents the transactivation of STAT3 target genes. May play a role in CARD15-mediated innate mucosal responses and serve to regulate intestinal epithelial cell responses to microbes.</text>
</comment>
<evidence type="ECO:0000256" key="4">
    <source>
        <dbReference type="ARBA" id="ARBA00022448"/>
    </source>
</evidence>
<organism evidence="15">
    <name type="scientific">Culicoides sonorensis</name>
    <name type="common">Biting midge</name>
    <dbReference type="NCBI Taxonomy" id="179676"/>
    <lineage>
        <taxon>Eukaryota</taxon>
        <taxon>Metazoa</taxon>
        <taxon>Ecdysozoa</taxon>
        <taxon>Arthropoda</taxon>
        <taxon>Hexapoda</taxon>
        <taxon>Insecta</taxon>
        <taxon>Pterygota</taxon>
        <taxon>Neoptera</taxon>
        <taxon>Endopterygota</taxon>
        <taxon>Diptera</taxon>
        <taxon>Nematocera</taxon>
        <taxon>Chironomoidea</taxon>
        <taxon>Ceratopogonidae</taxon>
        <taxon>Ceratopogoninae</taxon>
        <taxon>Culicoides</taxon>
        <taxon>Monoculicoides</taxon>
    </lineage>
</organism>
<evidence type="ECO:0000256" key="7">
    <source>
        <dbReference type="ARBA" id="ARBA00022792"/>
    </source>
</evidence>
<evidence type="ECO:0000256" key="11">
    <source>
        <dbReference type="ARBA" id="ARBA00023136"/>
    </source>
</evidence>
<evidence type="ECO:0000256" key="10">
    <source>
        <dbReference type="ARBA" id="ARBA00023128"/>
    </source>
</evidence>
<gene>
    <name evidence="15" type="primary">CSON003890</name>
</gene>
<sequence length="150" mass="17894">MASTTRVQDMPPEGGYKKIHYKRIPCKTYFSGFQMFLGYVGLTAASVYIFYLSEKRLHREEVENRSAVNVMYPLLLAERDREYLKQLRRNRDEEAELMKNVKGWKVGTWYGEPVYKLASPDTLIDPSFREFYAHTDFKHMSRRLNLKHWN</sequence>
<evidence type="ECO:0000256" key="9">
    <source>
        <dbReference type="ARBA" id="ARBA00022989"/>
    </source>
</evidence>
<dbReference type="EMBL" id="UFQT01001748">
    <property type="protein sequence ID" value="SSX31647.1"/>
    <property type="molecule type" value="Genomic_DNA"/>
</dbReference>
<proteinExistence type="inferred from homology"/>
<reference evidence="15" key="1">
    <citation type="submission" date="2018-07" db="EMBL/GenBank/DDBJ databases">
        <authorList>
            <person name="Quirk P.G."/>
            <person name="Krulwich T.A."/>
        </authorList>
    </citation>
    <scope>NUCLEOTIDE SEQUENCE</scope>
</reference>
<evidence type="ECO:0000313" key="15">
    <source>
        <dbReference type="EMBL" id="SSX31647.1"/>
    </source>
</evidence>
<dbReference type="GO" id="GO:0045271">
    <property type="term" value="C:respiratory chain complex I"/>
    <property type="evidence" value="ECO:0007669"/>
    <property type="project" value="UniProtKB-UniRule"/>
</dbReference>
<evidence type="ECO:0000256" key="14">
    <source>
        <dbReference type="RuleBase" id="RU368034"/>
    </source>
</evidence>
<comment type="function">
    <text evidence="14">Complex I functions in the transfer of electrons from NADH to the respiratory chain. Accessory subunit of the mitochondrial membrane respiratory chain NADH dehydrogenase (Complex I), that is believed not to be involved in catalysis.</text>
</comment>
<feature type="transmembrane region" description="Helical" evidence="14">
    <location>
        <begin position="29"/>
        <end position="51"/>
    </location>
</feature>
<dbReference type="PANTHER" id="PTHR12966">
    <property type="entry name" value="NADH DEHYDROGENASE UBIQUINONE 1 ALPHA SUBCOMPLEX SUBUNIT 13"/>
    <property type="match status" value="1"/>
</dbReference>
<keyword evidence="9 14" id="KW-1133">Transmembrane helix</keyword>
<dbReference type="InterPro" id="IPR009346">
    <property type="entry name" value="GRIM-19"/>
</dbReference>
<evidence type="ECO:0000256" key="2">
    <source>
        <dbReference type="ARBA" id="ARBA00007312"/>
    </source>
</evidence>
<keyword evidence="4 14" id="KW-0813">Transport</keyword>
<keyword evidence="10 14" id="KW-0496">Mitochondrion</keyword>
<comment type="subcellular location">
    <subcellularLocation>
        <location evidence="1 14">Mitochondrion inner membrane</location>
        <topology evidence="1 14">Single-pass membrane protein</topology>
        <orientation evidence="1 14">Matrix side</orientation>
    </subcellularLocation>
</comment>
<evidence type="ECO:0000256" key="6">
    <source>
        <dbReference type="ARBA" id="ARBA00022692"/>
    </source>
</evidence>
<comment type="similarity">
    <text evidence="2 14">Belongs to the complex I NDUFA13 subunit family.</text>
</comment>
<evidence type="ECO:0000256" key="3">
    <source>
        <dbReference type="ARBA" id="ARBA00018192"/>
    </source>
</evidence>
<dbReference type="AlphaFoldDB" id="A0A336MTR1"/>
<keyword evidence="6 14" id="KW-0812">Transmembrane</keyword>
<evidence type="ECO:0000256" key="12">
    <source>
        <dbReference type="ARBA" id="ARBA00045908"/>
    </source>
</evidence>
<accession>A0A336MTR1</accession>
<comment type="subunit">
    <text evidence="13">Complex I is composed of 45 different subunits. Interacts with CARD15, but not with CARD4. Interacts with STAT3, but not with STAT1, STAT2 and STAT5A. Interacts with OLFM4.</text>
</comment>
<dbReference type="PANTHER" id="PTHR12966:SF0">
    <property type="entry name" value="NADH DEHYDROGENASE [UBIQUINONE] 1 ALPHA SUBCOMPLEX SUBUNIT 13"/>
    <property type="match status" value="1"/>
</dbReference>
<keyword evidence="7 14" id="KW-0999">Mitochondrion inner membrane</keyword>
<keyword evidence="11 14" id="KW-0472">Membrane</keyword>
<evidence type="ECO:0000256" key="5">
    <source>
        <dbReference type="ARBA" id="ARBA00022660"/>
    </source>
</evidence>